<keyword evidence="10 12" id="KW-0739">Sodium transport</keyword>
<evidence type="ECO:0000256" key="9">
    <source>
        <dbReference type="ARBA" id="ARBA00023136"/>
    </source>
</evidence>
<dbReference type="PRINTS" id="PR01078">
    <property type="entry name" value="AMINACHANNEL"/>
</dbReference>
<keyword evidence="4 12" id="KW-0894">Sodium channel</keyword>
<feature type="non-terminal residue" evidence="13">
    <location>
        <position position="410"/>
    </location>
</feature>
<comment type="similarity">
    <text evidence="2 12">Belongs to the amiloride-sensitive sodium channel (TC 1.A.6) family.</text>
</comment>
<dbReference type="Pfam" id="PF00858">
    <property type="entry name" value="ASC"/>
    <property type="match status" value="1"/>
</dbReference>
<gene>
    <name evidence="13" type="ORF">NMOB1V02_LOCUS6491</name>
</gene>
<keyword evidence="11 12" id="KW-0407">Ion channel</keyword>
<keyword evidence="9" id="KW-0472">Membrane</keyword>
<dbReference type="Proteomes" id="UP000678499">
    <property type="component" value="Unassembled WGS sequence"/>
</dbReference>
<keyword evidence="7" id="KW-0915">Sodium</keyword>
<dbReference type="AlphaFoldDB" id="A0A7R9BQI2"/>
<evidence type="ECO:0000313" key="14">
    <source>
        <dbReference type="Proteomes" id="UP000678499"/>
    </source>
</evidence>
<organism evidence="13">
    <name type="scientific">Notodromas monacha</name>
    <dbReference type="NCBI Taxonomy" id="399045"/>
    <lineage>
        <taxon>Eukaryota</taxon>
        <taxon>Metazoa</taxon>
        <taxon>Ecdysozoa</taxon>
        <taxon>Arthropoda</taxon>
        <taxon>Crustacea</taxon>
        <taxon>Oligostraca</taxon>
        <taxon>Ostracoda</taxon>
        <taxon>Podocopa</taxon>
        <taxon>Podocopida</taxon>
        <taxon>Cypridocopina</taxon>
        <taxon>Cypridoidea</taxon>
        <taxon>Cyprididae</taxon>
        <taxon>Notodromas</taxon>
    </lineage>
</organism>
<evidence type="ECO:0000256" key="4">
    <source>
        <dbReference type="ARBA" id="ARBA00022461"/>
    </source>
</evidence>
<evidence type="ECO:0000256" key="11">
    <source>
        <dbReference type="ARBA" id="ARBA00023303"/>
    </source>
</evidence>
<evidence type="ECO:0000256" key="2">
    <source>
        <dbReference type="ARBA" id="ARBA00007193"/>
    </source>
</evidence>
<comment type="subcellular location">
    <subcellularLocation>
        <location evidence="1">Membrane</location>
        <topology evidence="1">Multi-pass membrane protein</topology>
    </subcellularLocation>
</comment>
<dbReference type="EMBL" id="OA883400">
    <property type="protein sequence ID" value="CAD7278794.1"/>
    <property type="molecule type" value="Genomic_DNA"/>
</dbReference>
<evidence type="ECO:0000256" key="10">
    <source>
        <dbReference type="ARBA" id="ARBA00023201"/>
    </source>
</evidence>
<evidence type="ECO:0000256" key="5">
    <source>
        <dbReference type="ARBA" id="ARBA00022692"/>
    </source>
</evidence>
<dbReference type="OrthoDB" id="6382785at2759"/>
<name>A0A7R9BQI2_9CRUS</name>
<keyword evidence="5 12" id="KW-0812">Transmembrane</keyword>
<evidence type="ECO:0000256" key="3">
    <source>
        <dbReference type="ARBA" id="ARBA00022448"/>
    </source>
</evidence>
<reference evidence="13" key="1">
    <citation type="submission" date="2020-11" db="EMBL/GenBank/DDBJ databases">
        <authorList>
            <person name="Tran Van P."/>
        </authorList>
    </citation>
    <scope>NUCLEOTIDE SEQUENCE</scope>
</reference>
<keyword evidence="14" id="KW-1185">Reference proteome</keyword>
<protein>
    <submittedName>
        <fullName evidence="13">Uncharacterized protein</fullName>
    </submittedName>
</protein>
<keyword evidence="8 12" id="KW-0406">Ion transport</keyword>
<dbReference type="PANTHER" id="PTHR11690">
    <property type="entry name" value="AMILORIDE-SENSITIVE SODIUM CHANNEL-RELATED"/>
    <property type="match status" value="1"/>
</dbReference>
<evidence type="ECO:0000256" key="6">
    <source>
        <dbReference type="ARBA" id="ARBA00022989"/>
    </source>
</evidence>
<evidence type="ECO:0000256" key="7">
    <source>
        <dbReference type="ARBA" id="ARBA00023053"/>
    </source>
</evidence>
<keyword evidence="3 12" id="KW-0813">Transport</keyword>
<dbReference type="InterPro" id="IPR001873">
    <property type="entry name" value="ENaC"/>
</dbReference>
<proteinExistence type="inferred from homology"/>
<evidence type="ECO:0000313" key="13">
    <source>
        <dbReference type="EMBL" id="CAD7278794.1"/>
    </source>
</evidence>
<accession>A0A7R9BQI2</accession>
<sequence>MSFVVIYAMSMKDSSGISQNGPTTRRNPVNQVLAAFSYAYGIPEVSVTSVRPHPSNRWSGGRVVTVATFNSTLSTPHNKPQRQSQFCGYGLAHLTKNGNEKKYVAFRATKDEFSQVGESRCKQAADCVWEKEFEQMDNWLTCLDWVRKKSAKVWLGKKGTSAAKVTTTTLNMPLRKPKLNKDFFESEWREFADRTTLAGCSQLAETRHRSARTAWFVIFCALLGMTVWNTTTVVLDYLTYPVTTFVTVTVEPKIRFPAVTICNRNPVECSKVAVVYLKHRDDPAIRDFFNYSNCLESVTRPPLIYKLMMNNDSVVKQWTQGWTKILIDNVNLDVVPESLPFLNRDCKAQLSISGQTNDSIAFIKQFEFSSTFIPLYGICFVFNNEVEFLPDIGKYRHRKLKNVVQAGAYG</sequence>
<evidence type="ECO:0000256" key="1">
    <source>
        <dbReference type="ARBA" id="ARBA00004141"/>
    </source>
</evidence>
<dbReference type="GO" id="GO:0015280">
    <property type="term" value="F:ligand-gated sodium channel activity"/>
    <property type="evidence" value="ECO:0007669"/>
    <property type="project" value="TreeGrafter"/>
</dbReference>
<keyword evidence="6" id="KW-1133">Transmembrane helix</keyword>
<dbReference type="GO" id="GO:0005886">
    <property type="term" value="C:plasma membrane"/>
    <property type="evidence" value="ECO:0007669"/>
    <property type="project" value="TreeGrafter"/>
</dbReference>
<evidence type="ECO:0000256" key="8">
    <source>
        <dbReference type="ARBA" id="ARBA00023065"/>
    </source>
</evidence>
<dbReference type="EMBL" id="CAJPEX010001363">
    <property type="protein sequence ID" value="CAG0918946.1"/>
    <property type="molecule type" value="Genomic_DNA"/>
</dbReference>
<evidence type="ECO:0000256" key="12">
    <source>
        <dbReference type="RuleBase" id="RU000679"/>
    </source>
</evidence>